<protein>
    <submittedName>
        <fullName evidence="1">Uncharacterized protein</fullName>
    </submittedName>
</protein>
<organism evidence="1 2">
    <name type="scientific">Euplotes crassus</name>
    <dbReference type="NCBI Taxonomy" id="5936"/>
    <lineage>
        <taxon>Eukaryota</taxon>
        <taxon>Sar</taxon>
        <taxon>Alveolata</taxon>
        <taxon>Ciliophora</taxon>
        <taxon>Intramacronucleata</taxon>
        <taxon>Spirotrichea</taxon>
        <taxon>Hypotrichia</taxon>
        <taxon>Euplotida</taxon>
        <taxon>Euplotidae</taxon>
        <taxon>Moneuplotes</taxon>
    </lineage>
</organism>
<proteinExistence type="predicted"/>
<dbReference type="EMBL" id="CAMPGE010011262">
    <property type="protein sequence ID" value="CAI2370098.1"/>
    <property type="molecule type" value="Genomic_DNA"/>
</dbReference>
<comment type="caution">
    <text evidence="1">The sequence shown here is derived from an EMBL/GenBank/DDBJ whole genome shotgun (WGS) entry which is preliminary data.</text>
</comment>
<accession>A0AAD1UMM5</accession>
<evidence type="ECO:0000313" key="1">
    <source>
        <dbReference type="EMBL" id="CAI2370098.1"/>
    </source>
</evidence>
<sequence length="286" mass="32838">MKKVKKNSIVLTGKNSMVMEQRKSNLTMLGAHSKHEIHALQKIFSNKSSTSTLDTTFRNSNISNHENKRKKVLSNTRLNDTQNKSREVSINGPSLKKDRNIIGSKLIKPTESLKKKVIKRACTSVKSDYQSSSASKNKLTKKKLNFYKYHNKYLSKSSARKVKKCHPKSVSMDLKASTEKEKFKYLMPKISPSPIRVSVDLRDQTLKDKISQIKHLFEKFRSKAQSENLSSECSTLTEPKQLNKIQVWSLRDHCKYAQGIGMIKSTLSLIQRRELRHCFHTLRSLA</sequence>
<evidence type="ECO:0000313" key="2">
    <source>
        <dbReference type="Proteomes" id="UP001295684"/>
    </source>
</evidence>
<reference evidence="1" key="1">
    <citation type="submission" date="2023-07" db="EMBL/GenBank/DDBJ databases">
        <authorList>
            <consortium name="AG Swart"/>
            <person name="Singh M."/>
            <person name="Singh A."/>
            <person name="Seah K."/>
            <person name="Emmerich C."/>
        </authorList>
    </citation>
    <scope>NUCLEOTIDE SEQUENCE</scope>
    <source>
        <strain evidence="1">DP1</strain>
    </source>
</reference>
<dbReference type="Proteomes" id="UP001295684">
    <property type="component" value="Unassembled WGS sequence"/>
</dbReference>
<gene>
    <name evidence="1" type="ORF">ECRASSUSDP1_LOCUS11406</name>
</gene>
<keyword evidence="2" id="KW-1185">Reference proteome</keyword>
<name>A0AAD1UMM5_EUPCR</name>
<dbReference type="AlphaFoldDB" id="A0AAD1UMM5"/>